<evidence type="ECO:0000259" key="1">
    <source>
        <dbReference type="Pfam" id="PF11716"/>
    </source>
</evidence>
<dbReference type="Pfam" id="PF11716">
    <property type="entry name" value="MDMPI_N"/>
    <property type="match status" value="1"/>
</dbReference>
<protein>
    <submittedName>
        <fullName evidence="2">Maleylpyruvate isomerase family mycothiol-dependent enzyme</fullName>
    </submittedName>
</protein>
<dbReference type="Gene3D" id="1.20.120.450">
    <property type="entry name" value="dinb family like domain"/>
    <property type="match status" value="1"/>
</dbReference>
<keyword evidence="2" id="KW-0670">Pyruvate</keyword>
<dbReference type="Proteomes" id="UP000306628">
    <property type="component" value="Unassembled WGS sequence"/>
</dbReference>
<keyword evidence="3" id="KW-1185">Reference proteome</keyword>
<feature type="domain" description="Mycothiol-dependent maleylpyruvate isomerase metal-binding" evidence="1">
    <location>
        <begin position="6"/>
        <end position="93"/>
    </location>
</feature>
<reference evidence="2 3" key="1">
    <citation type="submission" date="2019-05" db="EMBL/GenBank/DDBJ databases">
        <title>Draft genome sequence of Nonomuraea zeae DSM 100528.</title>
        <authorList>
            <person name="Saricaoglu S."/>
            <person name="Isik K."/>
        </authorList>
    </citation>
    <scope>NUCLEOTIDE SEQUENCE [LARGE SCALE GENOMIC DNA]</scope>
    <source>
        <strain evidence="2 3">DSM 100528</strain>
    </source>
</reference>
<dbReference type="GO" id="GO:0046872">
    <property type="term" value="F:metal ion binding"/>
    <property type="evidence" value="ECO:0007669"/>
    <property type="project" value="InterPro"/>
</dbReference>
<name>A0A5S4GXH4_9ACTN</name>
<dbReference type="EMBL" id="VCKX01000088">
    <property type="protein sequence ID" value="TMR31190.1"/>
    <property type="molecule type" value="Genomic_DNA"/>
</dbReference>
<dbReference type="NCBIfam" id="TIGR03083">
    <property type="entry name" value="maleylpyruvate isomerase family mycothiol-dependent enzyme"/>
    <property type="match status" value="1"/>
</dbReference>
<gene>
    <name evidence="2" type="ORF">ETD85_26705</name>
</gene>
<dbReference type="InterPro" id="IPR024344">
    <property type="entry name" value="MDMPI_metal-binding"/>
</dbReference>
<dbReference type="OrthoDB" id="5178565at2"/>
<comment type="caution">
    <text evidence="2">The sequence shown here is derived from an EMBL/GenBank/DDBJ whole genome shotgun (WGS) entry which is preliminary data.</text>
</comment>
<dbReference type="AlphaFoldDB" id="A0A5S4GXH4"/>
<sequence>MAPDVEAERLDLADLLDTLADHEWQAKSLCAGWTVRDVVAHLTLADREFATTALRMIRARGNFERVTEDMARERALRYSPAELVAQLRETAGRPRRFPMSSAMDPLTDILVHGQDIARPLGRERPMPVGRALPALRHVWTSFFYGTRKRFAGLRLVAADADWAGGEGPLEVRGPAGDLLLIATGRPAGLAGLTGDGVSEAAARLAA</sequence>
<accession>A0A5S4GXH4</accession>
<evidence type="ECO:0000313" key="2">
    <source>
        <dbReference type="EMBL" id="TMR31190.1"/>
    </source>
</evidence>
<organism evidence="2 3">
    <name type="scientific">Nonomuraea zeae</name>
    <dbReference type="NCBI Taxonomy" id="1642303"/>
    <lineage>
        <taxon>Bacteria</taxon>
        <taxon>Bacillati</taxon>
        <taxon>Actinomycetota</taxon>
        <taxon>Actinomycetes</taxon>
        <taxon>Streptosporangiales</taxon>
        <taxon>Streptosporangiaceae</taxon>
        <taxon>Nonomuraea</taxon>
    </lineage>
</organism>
<evidence type="ECO:0000313" key="3">
    <source>
        <dbReference type="Proteomes" id="UP000306628"/>
    </source>
</evidence>
<dbReference type="SUPFAM" id="SSF109854">
    <property type="entry name" value="DinB/YfiT-like putative metalloenzymes"/>
    <property type="match status" value="1"/>
</dbReference>
<dbReference type="InterPro" id="IPR034660">
    <property type="entry name" value="DinB/YfiT-like"/>
</dbReference>
<dbReference type="InterPro" id="IPR017517">
    <property type="entry name" value="Maleyloyr_isom"/>
</dbReference>
<keyword evidence="2" id="KW-0413">Isomerase</keyword>
<proteinExistence type="predicted"/>
<dbReference type="GO" id="GO:0016853">
    <property type="term" value="F:isomerase activity"/>
    <property type="evidence" value="ECO:0007669"/>
    <property type="project" value="UniProtKB-KW"/>
</dbReference>